<evidence type="ECO:0000256" key="1">
    <source>
        <dbReference type="ARBA" id="ARBA00009865"/>
    </source>
</evidence>
<dbReference type="PANTHER" id="PTHR43817:SF1">
    <property type="entry name" value="HYDROLASE, FAMILY 43, PUTATIVE (AFU_ORTHOLOGUE AFUA_3G01660)-RELATED"/>
    <property type="match status" value="1"/>
</dbReference>
<comment type="caution">
    <text evidence="6">The sequence shown here is derived from an EMBL/GenBank/DDBJ whole genome shotgun (WGS) entry which is preliminary data.</text>
</comment>
<keyword evidence="2" id="KW-0732">Signal</keyword>
<dbReference type="InterPro" id="IPR011081">
    <property type="entry name" value="Big_4"/>
</dbReference>
<evidence type="ECO:0000256" key="4">
    <source>
        <dbReference type="ARBA" id="ARBA00023295"/>
    </source>
</evidence>
<keyword evidence="4" id="KW-0326">Glycosidase</keyword>
<evidence type="ECO:0000256" key="3">
    <source>
        <dbReference type="ARBA" id="ARBA00022801"/>
    </source>
</evidence>
<keyword evidence="3 6" id="KW-0378">Hydrolase</keyword>
<evidence type="ECO:0000256" key="2">
    <source>
        <dbReference type="ARBA" id="ARBA00022729"/>
    </source>
</evidence>
<dbReference type="CDD" id="cd18818">
    <property type="entry name" value="GH43_GbtXyl43B-like"/>
    <property type="match status" value="1"/>
</dbReference>
<name>A0A7X2H1Z1_9BACL</name>
<comment type="similarity">
    <text evidence="1">Belongs to the glycosyl hydrolase 43 family.</text>
</comment>
<proteinExistence type="inferred from homology"/>
<dbReference type="InterPro" id="IPR023296">
    <property type="entry name" value="Glyco_hydro_beta-prop_sf"/>
</dbReference>
<evidence type="ECO:0000313" key="7">
    <source>
        <dbReference type="Proteomes" id="UP000463051"/>
    </source>
</evidence>
<dbReference type="Gene3D" id="2.115.10.20">
    <property type="entry name" value="Glycosyl hydrolase domain, family 43"/>
    <property type="match status" value="1"/>
</dbReference>
<feature type="domain" description="Bacterial Ig-like" evidence="5">
    <location>
        <begin position="232"/>
        <end position="268"/>
    </location>
</feature>
<accession>A0A7X2H1Z1</accession>
<evidence type="ECO:0000259" key="5">
    <source>
        <dbReference type="Pfam" id="PF07532"/>
    </source>
</evidence>
<protein>
    <submittedName>
        <fullName evidence="6">Family 43 glycosylhydrolase</fullName>
    </submittedName>
</protein>
<dbReference type="SUPFAM" id="SSF75005">
    <property type="entry name" value="Arabinanase/levansucrase/invertase"/>
    <property type="match status" value="1"/>
</dbReference>
<dbReference type="Pfam" id="PF07532">
    <property type="entry name" value="Big_4"/>
    <property type="match status" value="1"/>
</dbReference>
<dbReference type="GO" id="GO:0004553">
    <property type="term" value="F:hydrolase activity, hydrolyzing O-glycosyl compounds"/>
    <property type="evidence" value="ECO:0007669"/>
    <property type="project" value="InterPro"/>
</dbReference>
<gene>
    <name evidence="6" type="ORF">GJB61_03580</name>
</gene>
<dbReference type="Pfam" id="PF04616">
    <property type="entry name" value="Glyco_hydro_43"/>
    <property type="match status" value="1"/>
</dbReference>
<dbReference type="Proteomes" id="UP000463051">
    <property type="component" value="Unassembled WGS sequence"/>
</dbReference>
<evidence type="ECO:0000313" key="6">
    <source>
        <dbReference type="EMBL" id="MRN52077.1"/>
    </source>
</evidence>
<dbReference type="AlphaFoldDB" id="A0A7X2H1Z1"/>
<sequence length="606" mass="67381">MNRTQNQMKLTVYTRKPNQAYTESLSNSIHCACTDDNNEFQPLNRNYGILFALATVDGNNVIHEKGLKNPYVFRTADGSFGIVAVRVDALGDDDEDSRGCILLWTSPDLVTFHNHGLVQLHRELYVKEAVCELDGTGEEYEIRWQDNEGNFYLSRLSDLMKTDCISPPELAEAFAVDRPEQPLPGTNPGNVISVDSRIGRLVQASWTPIHNTEIRVPESVSVTSADELKAVKVMAVYSDGSTADKQVAWDGKGIDYTVPGTYTVQGKVVTHELPFPLASGYADPVILPWNSKYYFLATNDNANDIGIYVREADTLSGLFAPGYKEAVILDLDEEQNFIQTFWAPEFHVIGEDLFILFAVGGREWCPQCHLMKLNKGGDIMNAGDWHLPIRVKQADGAYLAEDGITLDMTYFKVDGTSCLVWSYRKGIGTPLDTGSMLYIATINEDNPAVLTSEPMLLSRPLFGWENVQGTINNEGPYPLITEDSVYIAYSGGAATGYTYSLGLLSIPRGSDYLDMNAWTKASTPVLSYYSIEGIYGAGHNSFFKDYDGNVLMLYHGEEQLVKHGTRCTGMHRVHFNRENVPVLDVAKERDVHPDYADCSMQVIVLP</sequence>
<keyword evidence="7" id="KW-1185">Reference proteome</keyword>
<reference evidence="6 7" key="1">
    <citation type="submission" date="2019-11" db="EMBL/GenBank/DDBJ databases">
        <title>Paenibacillus monticola sp. nov., a novel PGPR strain isolated from mountain sample in China.</title>
        <authorList>
            <person name="Zhao Q."/>
            <person name="Li H.-P."/>
            <person name="Zhang J.-L."/>
        </authorList>
    </citation>
    <scope>NUCLEOTIDE SEQUENCE [LARGE SCALE GENOMIC DNA]</scope>
    <source>
        <strain evidence="6 7">LC-T2</strain>
    </source>
</reference>
<dbReference type="PANTHER" id="PTHR43817">
    <property type="entry name" value="GLYCOSYL HYDROLASE"/>
    <property type="match status" value="1"/>
</dbReference>
<dbReference type="InterPro" id="IPR006710">
    <property type="entry name" value="Glyco_hydro_43"/>
</dbReference>
<dbReference type="EMBL" id="WJXB01000001">
    <property type="protein sequence ID" value="MRN52077.1"/>
    <property type="molecule type" value="Genomic_DNA"/>
</dbReference>
<dbReference type="RefSeq" id="WP_154117067.1">
    <property type="nucleotide sequence ID" value="NZ_WJXB01000001.1"/>
</dbReference>
<dbReference type="GO" id="GO:0005975">
    <property type="term" value="P:carbohydrate metabolic process"/>
    <property type="evidence" value="ECO:0007669"/>
    <property type="project" value="InterPro"/>
</dbReference>
<organism evidence="6 7">
    <name type="scientific">Paenibacillus monticola</name>
    <dbReference type="NCBI Taxonomy" id="2666075"/>
    <lineage>
        <taxon>Bacteria</taxon>
        <taxon>Bacillati</taxon>
        <taxon>Bacillota</taxon>
        <taxon>Bacilli</taxon>
        <taxon>Bacillales</taxon>
        <taxon>Paenibacillaceae</taxon>
        <taxon>Paenibacillus</taxon>
    </lineage>
</organism>